<evidence type="ECO:0000256" key="2">
    <source>
        <dbReference type="ARBA" id="ARBA00022729"/>
    </source>
</evidence>
<dbReference type="InterPro" id="IPR005653">
    <property type="entry name" value="OstA-like_N"/>
</dbReference>
<evidence type="ECO:0000256" key="4">
    <source>
        <dbReference type="SAM" id="MobiDB-lite"/>
    </source>
</evidence>
<dbReference type="EMBL" id="LAZR01006328">
    <property type="protein sequence ID" value="KKM92972.1"/>
    <property type="molecule type" value="Genomic_DNA"/>
</dbReference>
<dbReference type="PANTHER" id="PTHR36504:SF1">
    <property type="entry name" value="LIPOPOLYSACCHARIDE EXPORT SYSTEM PROTEIN LPTA"/>
    <property type="match status" value="1"/>
</dbReference>
<dbReference type="InterPro" id="IPR052037">
    <property type="entry name" value="LPS_export_LptA"/>
</dbReference>
<dbReference type="Pfam" id="PF03968">
    <property type="entry name" value="LptD_N"/>
    <property type="match status" value="1"/>
</dbReference>
<feature type="region of interest" description="Disordered" evidence="4">
    <location>
        <begin position="168"/>
        <end position="243"/>
    </location>
</feature>
<name>A0A0F9PI41_9ZZZZ</name>
<comment type="caution">
    <text evidence="6">The sequence shown here is derived from an EMBL/GenBank/DDBJ whole genome shotgun (WGS) entry which is preliminary data.</text>
</comment>
<sequence>MRLLTKFSAIVLLTLPAISWALPSDREKPINIEADNAQMDDQQGVTQYKGRAILTQGTLKIEGDIITFYYDENKQLEKAIATGKLAKYQQIQKPGESPVKAKALRMEYYANRDKIYLIGEGHVWQNGDEFTGNRIVYDIANNAVSANSAPVNVDGETHDRGRIHMIIQPPKKADKPAKKSTPTRVTNVASTQAPQTAPAQKKQIDSAATTAKTESTTPEKQYPEAKTTSRLNMRTGPGTGYQR</sequence>
<dbReference type="HAMAP" id="MF_01914">
    <property type="entry name" value="LPS_assembly_LptA"/>
    <property type="match status" value="1"/>
</dbReference>
<dbReference type="GO" id="GO:0009279">
    <property type="term" value="C:cell outer membrane"/>
    <property type="evidence" value="ECO:0007669"/>
    <property type="project" value="TreeGrafter"/>
</dbReference>
<evidence type="ECO:0000313" key="6">
    <source>
        <dbReference type="EMBL" id="KKM92972.1"/>
    </source>
</evidence>
<protein>
    <recommendedName>
        <fullName evidence="5">Organic solvent tolerance-like N-terminal domain-containing protein</fullName>
    </recommendedName>
</protein>
<keyword evidence="1" id="KW-0813">Transport</keyword>
<organism evidence="6">
    <name type="scientific">marine sediment metagenome</name>
    <dbReference type="NCBI Taxonomy" id="412755"/>
    <lineage>
        <taxon>unclassified sequences</taxon>
        <taxon>metagenomes</taxon>
        <taxon>ecological metagenomes</taxon>
    </lineage>
</organism>
<dbReference type="PANTHER" id="PTHR36504">
    <property type="entry name" value="LIPOPOLYSACCHARIDE EXPORT SYSTEM PROTEIN LPTA"/>
    <property type="match status" value="1"/>
</dbReference>
<keyword evidence="3" id="KW-0574">Periplasm</keyword>
<evidence type="ECO:0000256" key="3">
    <source>
        <dbReference type="ARBA" id="ARBA00022764"/>
    </source>
</evidence>
<feature type="non-terminal residue" evidence="6">
    <location>
        <position position="243"/>
    </location>
</feature>
<dbReference type="InterPro" id="IPR014340">
    <property type="entry name" value="LptA"/>
</dbReference>
<accession>A0A0F9PI41</accession>
<dbReference type="GO" id="GO:0015920">
    <property type="term" value="P:lipopolysaccharide transport"/>
    <property type="evidence" value="ECO:0007669"/>
    <property type="project" value="InterPro"/>
</dbReference>
<feature type="compositionally biased region" description="Low complexity" evidence="4">
    <location>
        <begin position="189"/>
        <end position="220"/>
    </location>
</feature>
<keyword evidence="2" id="KW-0732">Signal</keyword>
<dbReference type="AlphaFoldDB" id="A0A0F9PI41"/>
<gene>
    <name evidence="6" type="ORF">LCGC14_1213050</name>
</gene>
<proteinExistence type="inferred from homology"/>
<dbReference type="GO" id="GO:0001530">
    <property type="term" value="F:lipopolysaccharide binding"/>
    <property type="evidence" value="ECO:0007669"/>
    <property type="project" value="InterPro"/>
</dbReference>
<evidence type="ECO:0000256" key="1">
    <source>
        <dbReference type="ARBA" id="ARBA00022448"/>
    </source>
</evidence>
<dbReference type="GO" id="GO:0017089">
    <property type="term" value="F:glycolipid transfer activity"/>
    <property type="evidence" value="ECO:0007669"/>
    <property type="project" value="TreeGrafter"/>
</dbReference>
<dbReference type="NCBIfam" id="TIGR03002">
    <property type="entry name" value="outer_YhbN_LptA"/>
    <property type="match status" value="1"/>
</dbReference>
<reference evidence="6" key="1">
    <citation type="journal article" date="2015" name="Nature">
        <title>Complex archaea that bridge the gap between prokaryotes and eukaryotes.</title>
        <authorList>
            <person name="Spang A."/>
            <person name="Saw J.H."/>
            <person name="Jorgensen S.L."/>
            <person name="Zaremba-Niedzwiedzka K."/>
            <person name="Martijn J."/>
            <person name="Lind A.E."/>
            <person name="van Eijk R."/>
            <person name="Schleper C."/>
            <person name="Guy L."/>
            <person name="Ettema T.J."/>
        </authorList>
    </citation>
    <scope>NUCLEOTIDE SEQUENCE</scope>
</reference>
<dbReference type="Gene3D" id="2.60.450.10">
    <property type="entry name" value="Lipopolysaccharide (LPS) transport protein A like domain"/>
    <property type="match status" value="1"/>
</dbReference>
<feature type="domain" description="Organic solvent tolerance-like N-terminal" evidence="5">
    <location>
        <begin position="31"/>
        <end position="141"/>
    </location>
</feature>
<evidence type="ECO:0000259" key="5">
    <source>
        <dbReference type="Pfam" id="PF03968"/>
    </source>
</evidence>
<dbReference type="GO" id="GO:0030288">
    <property type="term" value="C:outer membrane-bounded periplasmic space"/>
    <property type="evidence" value="ECO:0007669"/>
    <property type="project" value="TreeGrafter"/>
</dbReference>